<comment type="catalytic activity">
    <reaction evidence="7 8">
        <text>carbamoyl phosphate + L-aspartate = N-carbamoyl-L-aspartate + phosphate + H(+)</text>
        <dbReference type="Rhea" id="RHEA:20013"/>
        <dbReference type="ChEBI" id="CHEBI:15378"/>
        <dbReference type="ChEBI" id="CHEBI:29991"/>
        <dbReference type="ChEBI" id="CHEBI:32814"/>
        <dbReference type="ChEBI" id="CHEBI:43474"/>
        <dbReference type="ChEBI" id="CHEBI:58228"/>
        <dbReference type="EC" id="2.1.3.2"/>
    </reaction>
</comment>
<dbReference type="SUPFAM" id="SSF53671">
    <property type="entry name" value="Aspartate/ornithine carbamoyltransferase"/>
    <property type="match status" value="1"/>
</dbReference>
<dbReference type="PANTHER" id="PTHR45753">
    <property type="entry name" value="ORNITHINE CARBAMOYLTRANSFERASE, MITOCHONDRIAL"/>
    <property type="match status" value="1"/>
</dbReference>
<dbReference type="STRING" id="779.GCA_002019755_00441"/>
<gene>
    <name evidence="8 11" type="primary">pyrB</name>
    <name evidence="11" type="ORF">EHRUM2_04990</name>
</gene>
<dbReference type="InterPro" id="IPR006130">
    <property type="entry name" value="Asp/Orn_carbamoylTrfase"/>
</dbReference>
<evidence type="ECO:0000256" key="8">
    <source>
        <dbReference type="HAMAP-Rule" id="MF_00001"/>
    </source>
</evidence>
<evidence type="ECO:0000256" key="5">
    <source>
        <dbReference type="ARBA" id="ARBA00022975"/>
    </source>
</evidence>
<feature type="binding site" evidence="8">
    <location>
        <position position="52"/>
    </location>
    <ligand>
        <name>carbamoyl phosphate</name>
        <dbReference type="ChEBI" id="CHEBI:58228"/>
    </ligand>
</feature>
<dbReference type="EMBL" id="BDDL01000059">
    <property type="protein sequence ID" value="GAT77281.1"/>
    <property type="molecule type" value="Genomic_DNA"/>
</dbReference>
<accession>A0A161M035</accession>
<dbReference type="SMR" id="A0A161M035"/>
<dbReference type="PRINTS" id="PR00101">
    <property type="entry name" value="ATCASE"/>
</dbReference>
<dbReference type="GO" id="GO:0016597">
    <property type="term" value="F:amino acid binding"/>
    <property type="evidence" value="ECO:0007669"/>
    <property type="project" value="InterPro"/>
</dbReference>
<keyword evidence="4 8" id="KW-0808">Transferase</keyword>
<evidence type="ECO:0000256" key="3">
    <source>
        <dbReference type="ARBA" id="ARBA00008896"/>
    </source>
</evidence>
<dbReference type="Pfam" id="PF00185">
    <property type="entry name" value="OTCace"/>
    <property type="match status" value="1"/>
</dbReference>
<evidence type="ECO:0000256" key="7">
    <source>
        <dbReference type="ARBA" id="ARBA00048859"/>
    </source>
</evidence>
<evidence type="ECO:0000259" key="9">
    <source>
        <dbReference type="Pfam" id="PF00185"/>
    </source>
</evidence>
<evidence type="ECO:0000256" key="1">
    <source>
        <dbReference type="ARBA" id="ARBA00003822"/>
    </source>
</evidence>
<dbReference type="InterPro" id="IPR002082">
    <property type="entry name" value="Asp_carbamoyltransf"/>
</dbReference>
<dbReference type="PRINTS" id="PR00100">
    <property type="entry name" value="AOTCASE"/>
</dbReference>
<feature type="domain" description="Aspartate/ornithine carbamoyltransferase carbamoyl-P binding" evidence="10">
    <location>
        <begin position="4"/>
        <end position="142"/>
    </location>
</feature>
<evidence type="ECO:0000256" key="6">
    <source>
        <dbReference type="ARBA" id="ARBA00043884"/>
    </source>
</evidence>
<dbReference type="InterPro" id="IPR006132">
    <property type="entry name" value="Asp/Orn_carbamoyltranf_P-bd"/>
</dbReference>
<dbReference type="GO" id="GO:0004070">
    <property type="term" value="F:aspartate carbamoyltransferase activity"/>
    <property type="evidence" value="ECO:0007669"/>
    <property type="project" value="UniProtKB-UniRule"/>
</dbReference>
<evidence type="ECO:0000256" key="2">
    <source>
        <dbReference type="ARBA" id="ARBA00004852"/>
    </source>
</evidence>
<organism evidence="11 12">
    <name type="scientific">Ehrlichia ruminantium</name>
    <name type="common">heartwater rickettsia</name>
    <name type="synonym">Cowdria ruminantium</name>
    <dbReference type="NCBI Taxonomy" id="779"/>
    <lineage>
        <taxon>Bacteria</taxon>
        <taxon>Pseudomonadati</taxon>
        <taxon>Pseudomonadota</taxon>
        <taxon>Alphaproteobacteria</taxon>
        <taxon>Rickettsiales</taxon>
        <taxon>Anaplasmataceae</taxon>
        <taxon>Ehrlichia</taxon>
    </lineage>
</organism>
<dbReference type="GO" id="GO:0005829">
    <property type="term" value="C:cytosol"/>
    <property type="evidence" value="ECO:0007669"/>
    <property type="project" value="TreeGrafter"/>
</dbReference>
<feature type="binding site" evidence="8">
    <location>
        <position position="163"/>
    </location>
    <ligand>
        <name>L-aspartate</name>
        <dbReference type="ChEBI" id="CHEBI:29991"/>
    </ligand>
</feature>
<dbReference type="NCBIfam" id="TIGR00670">
    <property type="entry name" value="asp_carb_tr"/>
    <property type="match status" value="1"/>
</dbReference>
<feature type="binding site" evidence="8">
    <location>
        <position position="51"/>
    </location>
    <ligand>
        <name>carbamoyl phosphate</name>
        <dbReference type="ChEBI" id="CHEBI:58228"/>
    </ligand>
</feature>
<dbReference type="Gene3D" id="3.40.50.1370">
    <property type="entry name" value="Aspartate/ornithine carbamoyltransferase"/>
    <property type="match status" value="2"/>
</dbReference>
<dbReference type="AlphaFoldDB" id="A0A161M035"/>
<feature type="binding site" evidence="8">
    <location>
        <position position="256"/>
    </location>
    <ligand>
        <name>carbamoyl phosphate</name>
        <dbReference type="ChEBI" id="CHEBI:58228"/>
    </ligand>
</feature>
<dbReference type="GO" id="GO:0006520">
    <property type="term" value="P:amino acid metabolic process"/>
    <property type="evidence" value="ECO:0007669"/>
    <property type="project" value="InterPro"/>
</dbReference>
<comment type="pathway">
    <text evidence="2 8">Pyrimidine metabolism; UMP biosynthesis via de novo pathway; (S)-dihydroorotate from bicarbonate: step 2/3.</text>
</comment>
<feature type="binding site" evidence="8">
    <location>
        <position position="257"/>
    </location>
    <ligand>
        <name>carbamoyl phosphate</name>
        <dbReference type="ChEBI" id="CHEBI:58228"/>
    </ligand>
</feature>
<proteinExistence type="inferred from homology"/>
<dbReference type="GO" id="GO:0044205">
    <property type="term" value="P:'de novo' UMP biosynthetic process"/>
    <property type="evidence" value="ECO:0007669"/>
    <property type="project" value="UniProtKB-UniRule"/>
</dbReference>
<feature type="binding site" evidence="8">
    <location>
        <position position="215"/>
    </location>
    <ligand>
        <name>L-aspartate</name>
        <dbReference type="ChEBI" id="CHEBI:29991"/>
    </ligand>
</feature>
<comment type="caution">
    <text evidence="11">The sequence shown here is derived from an EMBL/GenBank/DDBJ whole genome shotgun (WGS) entry which is preliminary data.</text>
</comment>
<dbReference type="GO" id="GO:0006207">
    <property type="term" value="P:'de novo' pyrimidine nucleobase biosynthetic process"/>
    <property type="evidence" value="ECO:0007669"/>
    <property type="project" value="InterPro"/>
</dbReference>
<protein>
    <recommendedName>
        <fullName evidence="8">Aspartate carbamoyltransferase</fullName>
        <ecNumber evidence="8">2.1.3.2</ecNumber>
    </recommendedName>
    <alternativeName>
        <fullName evidence="8">Aspartate transcarbamylase</fullName>
        <shortName evidence="8">ATCase</shortName>
    </alternativeName>
</protein>
<reference evidence="12" key="1">
    <citation type="submission" date="2016-05" db="EMBL/GenBank/DDBJ databases">
        <title>Draft genome sequences of four strains of Ehrlichia ruminantium, a tick-borne pathogen of ruminants, isolated from Zimbabwe, The Gambia and Ghana.</title>
        <authorList>
            <person name="Nakao R."/>
            <person name="Jongejan F."/>
            <person name="Sugimoto C."/>
        </authorList>
    </citation>
    <scope>NUCLEOTIDE SEQUENCE [LARGE SCALE GENOMIC DNA]</scope>
    <source>
        <strain evidence="12">Kerr Seringe</strain>
    </source>
</reference>
<dbReference type="InterPro" id="IPR036901">
    <property type="entry name" value="Asp/Orn_carbamoylTrfase_sf"/>
</dbReference>
<feature type="binding site" evidence="8">
    <location>
        <position position="101"/>
    </location>
    <ligand>
        <name>carbamoyl phosphate</name>
        <dbReference type="ChEBI" id="CHEBI:58228"/>
    </ligand>
</feature>
<feature type="binding site" evidence="8">
    <location>
        <position position="130"/>
    </location>
    <ligand>
        <name>carbamoyl phosphate</name>
        <dbReference type="ChEBI" id="CHEBI:58228"/>
    </ligand>
</feature>
<dbReference type="NCBIfam" id="NF002032">
    <property type="entry name" value="PRK00856.1"/>
    <property type="match status" value="1"/>
</dbReference>
<name>A0A161M035_EHRRU</name>
<evidence type="ECO:0000259" key="10">
    <source>
        <dbReference type="Pfam" id="PF02729"/>
    </source>
</evidence>
<evidence type="ECO:0000313" key="12">
    <source>
        <dbReference type="Proteomes" id="UP000092677"/>
    </source>
</evidence>
<dbReference type="Proteomes" id="UP000092677">
    <property type="component" value="Unassembled WGS sequence"/>
</dbReference>
<dbReference type="InterPro" id="IPR006131">
    <property type="entry name" value="Asp_carbamoyltransf_Asp/Orn-bd"/>
</dbReference>
<comment type="similarity">
    <text evidence="3 8">Belongs to the aspartate/ornithine carbamoyltransferase superfamily. ATCase family.</text>
</comment>
<dbReference type="PANTHER" id="PTHR45753:SF6">
    <property type="entry name" value="ASPARTATE CARBAMOYLTRANSFERASE"/>
    <property type="match status" value="1"/>
</dbReference>
<comment type="function">
    <text evidence="1">Reversibly catalyzes the transfer of the carbamoyl group from carbamoyl phosphate (CP) to the N(epsilon) atom of ornithine (ORN) to produce L-citrulline.</text>
</comment>
<feature type="binding site" evidence="8">
    <location>
        <position position="133"/>
    </location>
    <ligand>
        <name>carbamoyl phosphate</name>
        <dbReference type="ChEBI" id="CHEBI:58228"/>
    </ligand>
</feature>
<dbReference type="HAMAP" id="MF_00001">
    <property type="entry name" value="Asp_carb_tr"/>
    <property type="match status" value="1"/>
</dbReference>
<comment type="subunit">
    <text evidence="8">Heterododecamer (2C3:3R2) of six catalytic PyrB chains organized as two trimers (C3), and six regulatory PyrI chains organized as three dimers (R2).</text>
</comment>
<dbReference type="Pfam" id="PF02729">
    <property type="entry name" value="OTCace_N"/>
    <property type="match status" value="1"/>
</dbReference>
<feature type="domain" description="Aspartate/ornithine carbamoyltransferase Asp/Orn-binding" evidence="9">
    <location>
        <begin position="150"/>
        <end position="292"/>
    </location>
</feature>
<feature type="binding site" evidence="8">
    <location>
        <position position="79"/>
    </location>
    <ligand>
        <name>L-aspartate</name>
        <dbReference type="ChEBI" id="CHEBI:29991"/>
    </ligand>
</feature>
<dbReference type="EC" id="2.1.3.2" evidence="8"/>
<keyword evidence="5 8" id="KW-0665">Pyrimidine biosynthesis</keyword>
<sequence>MNMLLEINDLNSYDIEFIFDTAIQHFNNSNVSNNSLYGKTIVNLFFESSTRTLSSFEISAKSLGARTVTINVSTSSMNKGESIIDTVLNINAMNPDLIIIRSQYSQFIKEISKYLPNCHIINAGDGHHEHPTQALIDYCTIRYIKGKIHNLNISICGDILHSRVARSNIRLLSRYGANISIVAPPTLICNLKGVSHIHHNFVEGISDSDVIMLLRLQKERMTNFTISSEEEYAYLYMLNSENLSYARSDVIVMHPGPTNKGVEISHYVAEKKSIILLQVKMGVAVRKAILEYLLCHN</sequence>
<dbReference type="UniPathway" id="UPA00070">
    <property type="reaction ID" value="UER00116"/>
</dbReference>
<comment type="function">
    <text evidence="6 8">Catalyzes the condensation of carbamoyl phosphate and aspartate to form carbamoyl aspartate and inorganic phosphate, the committed step in the de novo pyrimidine nucleotide biosynthesis pathway.</text>
</comment>
<dbReference type="RefSeq" id="WP_011255567.1">
    <property type="nucleotide sequence ID" value="NZ_BDDL01000059.1"/>
</dbReference>
<evidence type="ECO:0000313" key="11">
    <source>
        <dbReference type="EMBL" id="GAT77281.1"/>
    </source>
</evidence>
<dbReference type="PROSITE" id="PS00097">
    <property type="entry name" value="CARBAMOYLTRANSFERASE"/>
    <property type="match status" value="1"/>
</dbReference>
<evidence type="ECO:0000256" key="4">
    <source>
        <dbReference type="ARBA" id="ARBA00022679"/>
    </source>
</evidence>